<name>A0A5N6NBA0_9ASTR</name>
<protein>
    <submittedName>
        <fullName evidence="2">Uncharacterized protein</fullName>
    </submittedName>
</protein>
<dbReference type="PANTHER" id="PTHR35277:SF10">
    <property type="entry name" value="OS09G0363700 PROTEIN"/>
    <property type="match status" value="1"/>
</dbReference>
<gene>
    <name evidence="2" type="ORF">E3N88_22732</name>
</gene>
<proteinExistence type="predicted"/>
<dbReference type="EMBL" id="SZYD01000012">
    <property type="protein sequence ID" value="KAD4585131.1"/>
    <property type="molecule type" value="Genomic_DNA"/>
</dbReference>
<evidence type="ECO:0000256" key="1">
    <source>
        <dbReference type="SAM" id="MobiDB-lite"/>
    </source>
</evidence>
<dbReference type="AlphaFoldDB" id="A0A5N6NBA0"/>
<reference evidence="2 3" key="1">
    <citation type="submission" date="2019-05" db="EMBL/GenBank/DDBJ databases">
        <title>Mikania micrantha, genome provides insights into the molecular mechanism of rapid growth.</title>
        <authorList>
            <person name="Liu B."/>
        </authorList>
    </citation>
    <scope>NUCLEOTIDE SEQUENCE [LARGE SCALE GENOMIC DNA]</scope>
    <source>
        <strain evidence="2">NLD-2019</strain>
        <tissue evidence="2">Leaf</tissue>
    </source>
</reference>
<organism evidence="2 3">
    <name type="scientific">Mikania micrantha</name>
    <name type="common">bitter vine</name>
    <dbReference type="NCBI Taxonomy" id="192012"/>
    <lineage>
        <taxon>Eukaryota</taxon>
        <taxon>Viridiplantae</taxon>
        <taxon>Streptophyta</taxon>
        <taxon>Embryophyta</taxon>
        <taxon>Tracheophyta</taxon>
        <taxon>Spermatophyta</taxon>
        <taxon>Magnoliopsida</taxon>
        <taxon>eudicotyledons</taxon>
        <taxon>Gunneridae</taxon>
        <taxon>Pentapetalae</taxon>
        <taxon>asterids</taxon>
        <taxon>campanulids</taxon>
        <taxon>Asterales</taxon>
        <taxon>Asteraceae</taxon>
        <taxon>Asteroideae</taxon>
        <taxon>Heliantheae alliance</taxon>
        <taxon>Eupatorieae</taxon>
        <taxon>Mikania</taxon>
    </lineage>
</organism>
<feature type="region of interest" description="Disordered" evidence="1">
    <location>
        <begin position="1"/>
        <end position="56"/>
    </location>
</feature>
<dbReference type="OrthoDB" id="1932113at2759"/>
<evidence type="ECO:0000313" key="2">
    <source>
        <dbReference type="EMBL" id="KAD4585131.1"/>
    </source>
</evidence>
<sequence length="74" mass="8168">MADGRSEYTKSQTGKEEIKAKIHSESSPNHDKETHGTSDDIDKDTPIEKVKGPGVLERAKEEVEALVEAVHPKK</sequence>
<dbReference type="Proteomes" id="UP000326396">
    <property type="component" value="Linkage Group LG2"/>
</dbReference>
<evidence type="ECO:0000313" key="3">
    <source>
        <dbReference type="Proteomes" id="UP000326396"/>
    </source>
</evidence>
<comment type="caution">
    <text evidence="2">The sequence shown here is derived from an EMBL/GenBank/DDBJ whole genome shotgun (WGS) entry which is preliminary data.</text>
</comment>
<dbReference type="PANTHER" id="PTHR35277">
    <property type="entry name" value="OS09G0363700 PROTEIN"/>
    <property type="match status" value="1"/>
</dbReference>
<keyword evidence="3" id="KW-1185">Reference proteome</keyword>
<accession>A0A5N6NBA0</accession>